<name>E9G342_DAPPU</name>
<reference evidence="5 6" key="1">
    <citation type="journal article" date="2011" name="Science">
        <title>The ecoresponsive genome of Daphnia pulex.</title>
        <authorList>
            <person name="Colbourne J.K."/>
            <person name="Pfrender M.E."/>
            <person name="Gilbert D."/>
            <person name="Thomas W.K."/>
            <person name="Tucker A."/>
            <person name="Oakley T.H."/>
            <person name="Tokishita S."/>
            <person name="Aerts A."/>
            <person name="Arnold G.J."/>
            <person name="Basu M.K."/>
            <person name="Bauer D.J."/>
            <person name="Caceres C.E."/>
            <person name="Carmel L."/>
            <person name="Casola C."/>
            <person name="Choi J.H."/>
            <person name="Detter J.C."/>
            <person name="Dong Q."/>
            <person name="Dusheyko S."/>
            <person name="Eads B.D."/>
            <person name="Frohlich T."/>
            <person name="Geiler-Samerotte K.A."/>
            <person name="Gerlach D."/>
            <person name="Hatcher P."/>
            <person name="Jogdeo S."/>
            <person name="Krijgsveld J."/>
            <person name="Kriventseva E.V."/>
            <person name="Kultz D."/>
            <person name="Laforsch C."/>
            <person name="Lindquist E."/>
            <person name="Lopez J."/>
            <person name="Manak J.R."/>
            <person name="Muller J."/>
            <person name="Pangilinan J."/>
            <person name="Patwardhan R.P."/>
            <person name="Pitluck S."/>
            <person name="Pritham E.J."/>
            <person name="Rechtsteiner A."/>
            <person name="Rho M."/>
            <person name="Rogozin I.B."/>
            <person name="Sakarya O."/>
            <person name="Salamov A."/>
            <person name="Schaack S."/>
            <person name="Shapiro H."/>
            <person name="Shiga Y."/>
            <person name="Skalitzky C."/>
            <person name="Smith Z."/>
            <person name="Souvorov A."/>
            <person name="Sung W."/>
            <person name="Tang Z."/>
            <person name="Tsuchiya D."/>
            <person name="Tu H."/>
            <person name="Vos H."/>
            <person name="Wang M."/>
            <person name="Wolf Y.I."/>
            <person name="Yamagata H."/>
            <person name="Yamada T."/>
            <person name="Ye Y."/>
            <person name="Shaw J.R."/>
            <person name="Andrews J."/>
            <person name="Crease T.J."/>
            <person name="Tang H."/>
            <person name="Lucas S.M."/>
            <person name="Robertson H.M."/>
            <person name="Bork P."/>
            <person name="Koonin E.V."/>
            <person name="Zdobnov E.M."/>
            <person name="Grigoriev I.V."/>
            <person name="Lynch M."/>
            <person name="Boore J.L."/>
        </authorList>
    </citation>
    <scope>NUCLEOTIDE SEQUENCE [LARGE SCALE GENOMIC DNA]</scope>
</reference>
<dbReference type="AlphaFoldDB" id="E9G342"/>
<evidence type="ECO:0000313" key="6">
    <source>
        <dbReference type="Proteomes" id="UP000000305"/>
    </source>
</evidence>
<evidence type="ECO:0000313" key="5">
    <source>
        <dbReference type="EMBL" id="EFX86150.1"/>
    </source>
</evidence>
<dbReference type="SUPFAM" id="SSF57850">
    <property type="entry name" value="RING/U-box"/>
    <property type="match status" value="1"/>
</dbReference>
<dbReference type="GO" id="GO:0008270">
    <property type="term" value="F:zinc ion binding"/>
    <property type="evidence" value="ECO:0007669"/>
    <property type="project" value="UniProtKB-KW"/>
</dbReference>
<dbReference type="EMBL" id="GL732530">
    <property type="protein sequence ID" value="EFX86150.1"/>
    <property type="molecule type" value="Genomic_DNA"/>
</dbReference>
<gene>
    <name evidence="5" type="ORF">DAPPUDRAFT_97978</name>
</gene>
<accession>E9G342</accession>
<proteinExistence type="predicted"/>
<dbReference type="InterPro" id="IPR001841">
    <property type="entry name" value="Znf_RING"/>
</dbReference>
<feature type="compositionally biased region" description="Polar residues" evidence="3">
    <location>
        <begin position="193"/>
        <end position="204"/>
    </location>
</feature>
<keyword evidence="1" id="KW-0479">Metal-binding</keyword>
<feature type="compositionally biased region" description="Polar residues" evidence="3">
    <location>
        <begin position="170"/>
        <end position="180"/>
    </location>
</feature>
<dbReference type="PhylomeDB" id="E9G342"/>
<evidence type="ECO:0000259" key="4">
    <source>
        <dbReference type="Pfam" id="PF14634"/>
    </source>
</evidence>
<dbReference type="STRING" id="6669.E9G342"/>
<dbReference type="InterPro" id="IPR042448">
    <property type="entry name" value="CCNB1IP1"/>
</dbReference>
<protein>
    <recommendedName>
        <fullName evidence="4">RING-type domain-containing protein</fullName>
    </recommendedName>
</protein>
<dbReference type="OrthoDB" id="6333297at2759"/>
<feature type="region of interest" description="Disordered" evidence="3">
    <location>
        <begin position="161"/>
        <end position="180"/>
    </location>
</feature>
<dbReference type="Gene3D" id="3.30.40.10">
    <property type="entry name" value="Zinc/RING finger domain, C3HC4 (zinc finger)"/>
    <property type="match status" value="1"/>
</dbReference>
<dbReference type="HOGENOM" id="CLU_1181262_0_0_1"/>
<evidence type="ECO:0000256" key="1">
    <source>
        <dbReference type="ARBA" id="ARBA00022771"/>
    </source>
</evidence>
<dbReference type="InParanoid" id="E9G342"/>
<dbReference type="GO" id="GO:0061630">
    <property type="term" value="F:ubiquitin protein ligase activity"/>
    <property type="evidence" value="ECO:0007669"/>
    <property type="project" value="InterPro"/>
</dbReference>
<dbReference type="Pfam" id="PF14634">
    <property type="entry name" value="zf-RING_5"/>
    <property type="match status" value="1"/>
</dbReference>
<feature type="region of interest" description="Disordered" evidence="3">
    <location>
        <begin position="187"/>
        <end position="235"/>
    </location>
</feature>
<keyword evidence="6" id="KW-1185">Reference proteome</keyword>
<sequence length="235" mass="26454">MTLDTETNSLHPFVLKCNVSACYQEVSNKTDQPWITVCGHIFCASCGLAELGKLPAICPICSHQLTSPFDIIQSELNPPSHFVEMVLMGLNPDDCLEAARRGISFWQSQSILQLSTAENSVQATRSQVVELQSHYEDKVAGMNREIFSLREECHRLKEENSKLQNHKSEVSANQRAQSYSNIDTKQHVEDKSTTTINTNASGTIRKQYPRPSIPPHHARSSRNDNLPQRQFLGKF</sequence>
<dbReference type="InterPro" id="IPR013083">
    <property type="entry name" value="Znf_RING/FYVE/PHD"/>
</dbReference>
<dbReference type="GO" id="GO:0007131">
    <property type="term" value="P:reciprocal meiotic recombination"/>
    <property type="evidence" value="ECO:0000318"/>
    <property type="project" value="GO_Central"/>
</dbReference>
<dbReference type="OMA" id="EHMYQEY"/>
<dbReference type="eggNOG" id="ENOG502RMFV">
    <property type="taxonomic scope" value="Eukaryota"/>
</dbReference>
<dbReference type="Proteomes" id="UP000000305">
    <property type="component" value="Unassembled WGS sequence"/>
</dbReference>
<organism evidence="5 6">
    <name type="scientific">Daphnia pulex</name>
    <name type="common">Water flea</name>
    <dbReference type="NCBI Taxonomy" id="6669"/>
    <lineage>
        <taxon>Eukaryota</taxon>
        <taxon>Metazoa</taxon>
        <taxon>Ecdysozoa</taxon>
        <taxon>Arthropoda</taxon>
        <taxon>Crustacea</taxon>
        <taxon>Branchiopoda</taxon>
        <taxon>Diplostraca</taxon>
        <taxon>Cladocera</taxon>
        <taxon>Anomopoda</taxon>
        <taxon>Daphniidae</taxon>
        <taxon>Daphnia</taxon>
    </lineage>
</organism>
<evidence type="ECO:0000256" key="2">
    <source>
        <dbReference type="ARBA" id="ARBA00022833"/>
    </source>
</evidence>
<dbReference type="PANTHER" id="PTHR14305:SF0">
    <property type="entry name" value="E3 UBIQUITIN-PROTEIN LIGASE CCNB1IP1"/>
    <property type="match status" value="1"/>
</dbReference>
<dbReference type="PANTHER" id="PTHR14305">
    <property type="entry name" value="E3 UBIQUITIN-PROTEIN LIGASE CCNB1IP1"/>
    <property type="match status" value="1"/>
</dbReference>
<keyword evidence="2" id="KW-0862">Zinc</keyword>
<feature type="domain" description="RING-type" evidence="4">
    <location>
        <begin position="16"/>
        <end position="62"/>
    </location>
</feature>
<dbReference type="FunFam" id="3.30.40.10:FF:001061">
    <property type="entry name" value="E3 ubiquitin-protein ligase CCNP1IP1"/>
    <property type="match status" value="1"/>
</dbReference>
<keyword evidence="1" id="KW-0863">Zinc-finger</keyword>
<evidence type="ECO:0000256" key="3">
    <source>
        <dbReference type="SAM" id="MobiDB-lite"/>
    </source>
</evidence>
<dbReference type="KEGG" id="dpx:DAPPUDRAFT_97978"/>
<dbReference type="GO" id="GO:0000795">
    <property type="term" value="C:synaptonemal complex"/>
    <property type="evidence" value="ECO:0007669"/>
    <property type="project" value="InterPro"/>
</dbReference>